<evidence type="ECO:0000259" key="3">
    <source>
        <dbReference type="Pfam" id="PF13538"/>
    </source>
</evidence>
<dbReference type="GO" id="GO:0003677">
    <property type="term" value="F:DNA binding"/>
    <property type="evidence" value="ECO:0007669"/>
    <property type="project" value="InterPro"/>
</dbReference>
<dbReference type="SUPFAM" id="SSF52540">
    <property type="entry name" value="P-loop containing nucleoside triphosphate hydrolases"/>
    <property type="match status" value="1"/>
</dbReference>
<dbReference type="PANTHER" id="PTHR11070">
    <property type="entry name" value="UVRD / RECB / PCRA DNA HELICASE FAMILY MEMBER"/>
    <property type="match status" value="1"/>
</dbReference>
<dbReference type="InterPro" id="IPR027785">
    <property type="entry name" value="UvrD-like_helicase_C"/>
</dbReference>
<comment type="caution">
    <text evidence="4">The sequence shown here is derived from an EMBL/GenBank/DDBJ whole genome shotgun (WGS) entry which is preliminary data.</text>
</comment>
<feature type="domain" description="UvrD-like helicase C-terminal" evidence="3">
    <location>
        <begin position="523"/>
        <end position="568"/>
    </location>
</feature>
<accession>A0A556SA64</accession>
<protein>
    <recommendedName>
        <fullName evidence="1">DNA 3'-5' helicase II</fullName>
    </recommendedName>
</protein>
<dbReference type="Pfam" id="PF04851">
    <property type="entry name" value="ResIII"/>
    <property type="match status" value="1"/>
</dbReference>
<dbReference type="GO" id="GO:0016787">
    <property type="term" value="F:hydrolase activity"/>
    <property type="evidence" value="ECO:0007669"/>
    <property type="project" value="InterPro"/>
</dbReference>
<reference evidence="4 5" key="1">
    <citation type="submission" date="2019-07" db="EMBL/GenBank/DDBJ databases">
        <title>Gilliamella genomes.</title>
        <authorList>
            <person name="Zheng H."/>
        </authorList>
    </citation>
    <scope>NUCLEOTIDE SEQUENCE [LARGE SCALE GENOMIC DNA]</scope>
    <source>
        <strain evidence="4 5">W8127</strain>
    </source>
</reference>
<evidence type="ECO:0000313" key="4">
    <source>
        <dbReference type="EMBL" id="TSJ98036.1"/>
    </source>
</evidence>
<evidence type="ECO:0000256" key="1">
    <source>
        <dbReference type="ARBA" id="ARBA00034923"/>
    </source>
</evidence>
<gene>
    <name evidence="4" type="ORF">FPQ15_10215</name>
</gene>
<dbReference type="InterPro" id="IPR027417">
    <property type="entry name" value="P-loop_NTPase"/>
</dbReference>
<dbReference type="PANTHER" id="PTHR11070:SF2">
    <property type="entry name" value="ATP-DEPENDENT DNA HELICASE SRS2"/>
    <property type="match status" value="1"/>
</dbReference>
<dbReference type="InterPro" id="IPR006935">
    <property type="entry name" value="Helicase/UvrB_N"/>
</dbReference>
<dbReference type="GO" id="GO:0000725">
    <property type="term" value="P:recombinational repair"/>
    <property type="evidence" value="ECO:0007669"/>
    <property type="project" value="TreeGrafter"/>
</dbReference>
<evidence type="ECO:0000313" key="5">
    <source>
        <dbReference type="Proteomes" id="UP000319483"/>
    </source>
</evidence>
<proteinExistence type="predicted"/>
<dbReference type="EMBL" id="VMHM01000013">
    <property type="protein sequence ID" value="TSJ98036.1"/>
    <property type="molecule type" value="Genomic_DNA"/>
</dbReference>
<evidence type="ECO:0000259" key="2">
    <source>
        <dbReference type="Pfam" id="PF04851"/>
    </source>
</evidence>
<feature type="domain" description="Helicase/UvrB N-terminal" evidence="2">
    <location>
        <begin position="165"/>
        <end position="258"/>
    </location>
</feature>
<dbReference type="RefSeq" id="WP_144092510.1">
    <property type="nucleotide sequence ID" value="NZ_VMHM01000013.1"/>
</dbReference>
<dbReference type="Pfam" id="PF13538">
    <property type="entry name" value="UvrD_C_2"/>
    <property type="match status" value="1"/>
</dbReference>
<dbReference type="InterPro" id="IPR000212">
    <property type="entry name" value="DNA_helicase_UvrD/REP"/>
</dbReference>
<dbReference type="Proteomes" id="UP000319483">
    <property type="component" value="Unassembled WGS sequence"/>
</dbReference>
<dbReference type="Gene3D" id="3.40.50.300">
    <property type="entry name" value="P-loop containing nucleotide triphosphate hydrolases"/>
    <property type="match status" value="2"/>
</dbReference>
<dbReference type="GO" id="GO:0043138">
    <property type="term" value="F:3'-5' DNA helicase activity"/>
    <property type="evidence" value="ECO:0007669"/>
    <property type="project" value="TreeGrafter"/>
</dbReference>
<name>A0A556SA64_9GAMM</name>
<dbReference type="GO" id="GO:0005524">
    <property type="term" value="F:ATP binding"/>
    <property type="evidence" value="ECO:0007669"/>
    <property type="project" value="InterPro"/>
</dbReference>
<organism evidence="4 5">
    <name type="scientific">Gilliamella apicola</name>
    <dbReference type="NCBI Taxonomy" id="1196095"/>
    <lineage>
        <taxon>Bacteria</taxon>
        <taxon>Pseudomonadati</taxon>
        <taxon>Pseudomonadota</taxon>
        <taxon>Gammaproteobacteria</taxon>
        <taxon>Orbales</taxon>
        <taxon>Orbaceae</taxon>
        <taxon>Gilliamella</taxon>
    </lineage>
</organism>
<dbReference type="AlphaFoldDB" id="A0A556SA64"/>
<sequence length="674" mass="79105">MTTSFFFLQIDKNDSNANFLDKLEKYSFDNKKQVYIINKPLGDTKYNYEYKEAFLLLAPNYKLIFVQLGKNKCDFDRFVEDFIEDLGSISDKYRYKDIIGRPRIWRKDLIAEVHITDYINNIENLFDENRLLTGELKKKCELLISLLTGSINDIDKVKGDIPDNILDKIKQKIQLFDGDQTRFVYQKTDQKRITIQGLSGTGKTELLLHKLKDIYTSSQDAKVAFTCHNKILADSLRKRIPEFFNFMKVDEQIEWNERLLCVNAWGSKYDPFSGIYRYICEKYNLNFNSYSFHTSFDFVCKKALEEIKKLGEDNYIFDYMLIDESQDFQESFFELSELVTKNTVYIAGDIFQSIFDDSIISEIQPDFLLSKCYRTDPKTLMFAHALGMGLFESPKLRWLEDNEWKACGYELKKLTNGAEKYQLSREPLRRFEDLNQLNFSSIELVQTSKALEENAEKKIVEIIRDIKRENPTVIADDIGIIFMDDNNNSYLSIDKLSVSIPREFSWKVNKAHESKEKIKDTLFISNKNNVKGLEFPFVICVTKKIHNNPSYRNTLYMVLTRSFLRSYLLISQDCNEELAKTLQQELKNINETSTLLITPPTEDEKKAIVTAFNYDEKKVSFYDFVYNIFDDLEVMPIFRPGLFKVIITLIGETFDDKLIIQIINKNYDFINNKK</sequence>